<accession>A0A061GHB2</accession>
<gene>
    <name evidence="2" type="ORF">TCM_030089</name>
</gene>
<protein>
    <submittedName>
        <fullName evidence="2">Uncharacterized protein</fullName>
    </submittedName>
</protein>
<organism evidence="2 3">
    <name type="scientific">Theobroma cacao</name>
    <name type="common">Cacao</name>
    <name type="synonym">Cocoa</name>
    <dbReference type="NCBI Taxonomy" id="3641"/>
    <lineage>
        <taxon>Eukaryota</taxon>
        <taxon>Viridiplantae</taxon>
        <taxon>Streptophyta</taxon>
        <taxon>Embryophyta</taxon>
        <taxon>Tracheophyta</taxon>
        <taxon>Spermatophyta</taxon>
        <taxon>Magnoliopsida</taxon>
        <taxon>eudicotyledons</taxon>
        <taxon>Gunneridae</taxon>
        <taxon>Pentapetalae</taxon>
        <taxon>rosids</taxon>
        <taxon>malvids</taxon>
        <taxon>Malvales</taxon>
        <taxon>Malvaceae</taxon>
        <taxon>Byttnerioideae</taxon>
        <taxon>Theobroma</taxon>
    </lineage>
</organism>
<sequence length="85" mass="9916">MAGRTLSPTTMSNGALVTNSLVPEPHYRVVQIFGQPHFQRRGESKPEKTDHLQKAIKKKTETKKTQQRTQKKKSKKKEEEEERER</sequence>
<evidence type="ECO:0000313" key="3">
    <source>
        <dbReference type="Proteomes" id="UP000026915"/>
    </source>
</evidence>
<dbReference type="HOGENOM" id="CLU_2517157_0_0_1"/>
<dbReference type="EMBL" id="CM001884">
    <property type="protein sequence ID" value="EOY28552.1"/>
    <property type="molecule type" value="Genomic_DNA"/>
</dbReference>
<keyword evidence="3" id="KW-1185">Reference proteome</keyword>
<feature type="compositionally biased region" description="Basic and acidic residues" evidence="1">
    <location>
        <begin position="40"/>
        <end position="64"/>
    </location>
</feature>
<dbReference type="InParanoid" id="A0A061GHB2"/>
<dbReference type="Gramene" id="EOY28552">
    <property type="protein sequence ID" value="EOY28552"/>
    <property type="gene ID" value="TCM_030089"/>
</dbReference>
<proteinExistence type="predicted"/>
<feature type="region of interest" description="Disordered" evidence="1">
    <location>
        <begin position="36"/>
        <end position="85"/>
    </location>
</feature>
<dbReference type="AlphaFoldDB" id="A0A061GHB2"/>
<dbReference type="Proteomes" id="UP000026915">
    <property type="component" value="Chromosome 6"/>
</dbReference>
<reference evidence="2 3" key="1">
    <citation type="journal article" date="2013" name="Genome Biol.">
        <title>The genome sequence of the most widely cultivated cacao type and its use to identify candidate genes regulating pod color.</title>
        <authorList>
            <person name="Motamayor J.C."/>
            <person name="Mockaitis K."/>
            <person name="Schmutz J."/>
            <person name="Haiminen N."/>
            <person name="Iii D.L."/>
            <person name="Cornejo O."/>
            <person name="Findley S.D."/>
            <person name="Zheng P."/>
            <person name="Utro F."/>
            <person name="Royaert S."/>
            <person name="Saski C."/>
            <person name="Jenkins J."/>
            <person name="Podicheti R."/>
            <person name="Zhao M."/>
            <person name="Scheffler B.E."/>
            <person name="Stack J.C."/>
            <person name="Feltus F.A."/>
            <person name="Mustiga G.M."/>
            <person name="Amores F."/>
            <person name="Phillips W."/>
            <person name="Marelli J.P."/>
            <person name="May G.D."/>
            <person name="Shapiro H."/>
            <person name="Ma J."/>
            <person name="Bustamante C.D."/>
            <person name="Schnell R.J."/>
            <person name="Main D."/>
            <person name="Gilbert D."/>
            <person name="Parida L."/>
            <person name="Kuhn D.N."/>
        </authorList>
    </citation>
    <scope>NUCLEOTIDE SEQUENCE [LARGE SCALE GENOMIC DNA]</scope>
    <source>
        <strain evidence="3">cv. Matina 1-6</strain>
    </source>
</reference>
<feature type="compositionally biased region" description="Basic residues" evidence="1">
    <location>
        <begin position="65"/>
        <end position="75"/>
    </location>
</feature>
<evidence type="ECO:0000256" key="1">
    <source>
        <dbReference type="SAM" id="MobiDB-lite"/>
    </source>
</evidence>
<name>A0A061GHB2_THECC</name>
<evidence type="ECO:0000313" key="2">
    <source>
        <dbReference type="EMBL" id="EOY28552.1"/>
    </source>
</evidence>